<accession>A0AAW8RT70</accession>
<protein>
    <submittedName>
        <fullName evidence="1">DsrE family protein</fullName>
    </submittedName>
</protein>
<comment type="caution">
    <text evidence="1">The sequence shown here is derived from an EMBL/GenBank/DDBJ whole genome shotgun (WGS) entry which is preliminary data.</text>
</comment>
<dbReference type="EMBL" id="JARPWH010000043">
    <property type="protein sequence ID" value="MDT2403212.1"/>
    <property type="molecule type" value="Genomic_DNA"/>
</dbReference>
<dbReference type="InterPro" id="IPR027396">
    <property type="entry name" value="DsrEFH-like"/>
</dbReference>
<evidence type="ECO:0000313" key="1">
    <source>
        <dbReference type="EMBL" id="MDT2403212.1"/>
    </source>
</evidence>
<dbReference type="Pfam" id="PF02635">
    <property type="entry name" value="DsrE"/>
    <property type="match status" value="1"/>
</dbReference>
<dbReference type="PANTHER" id="PTHR37691:SF1">
    <property type="entry name" value="BLR3518 PROTEIN"/>
    <property type="match status" value="1"/>
</dbReference>
<organism evidence="1 2">
    <name type="scientific">Enterococcus avium</name>
    <name type="common">Streptococcus avium</name>
    <dbReference type="NCBI Taxonomy" id="33945"/>
    <lineage>
        <taxon>Bacteria</taxon>
        <taxon>Bacillati</taxon>
        <taxon>Bacillota</taxon>
        <taxon>Bacilli</taxon>
        <taxon>Lactobacillales</taxon>
        <taxon>Enterococcaceae</taxon>
        <taxon>Enterococcus</taxon>
    </lineage>
</organism>
<gene>
    <name evidence="1" type="ORF">P7D43_12615</name>
</gene>
<dbReference type="Gene3D" id="3.40.1260.10">
    <property type="entry name" value="DsrEFH-like"/>
    <property type="match status" value="1"/>
</dbReference>
<dbReference type="RefSeq" id="WP_048719140.1">
    <property type="nucleotide sequence ID" value="NZ_JADPDV010000033.1"/>
</dbReference>
<reference evidence="1" key="1">
    <citation type="submission" date="2023-03" db="EMBL/GenBank/DDBJ databases">
        <authorList>
            <person name="Shen W."/>
            <person name="Cai J."/>
        </authorList>
    </citation>
    <scope>NUCLEOTIDE SEQUENCE</scope>
    <source>
        <strain evidence="1">P33-2</strain>
    </source>
</reference>
<dbReference type="PANTHER" id="PTHR37691">
    <property type="entry name" value="BLR3518 PROTEIN"/>
    <property type="match status" value="1"/>
</dbReference>
<sequence>MKVVFHIDELEKWTETANNVKNLLKEPQKIDIIVLINGSAINGYLATEKQTFIATQGVTFHACNNAMRANQITKDQLPENVVVVPAGVLDLIELQAQGYAYIKP</sequence>
<proteinExistence type="predicted"/>
<dbReference type="SUPFAM" id="SSF75169">
    <property type="entry name" value="DsrEFH-like"/>
    <property type="match status" value="1"/>
</dbReference>
<dbReference type="InterPro" id="IPR003787">
    <property type="entry name" value="Sulphur_relay_DsrE/F-like"/>
</dbReference>
<evidence type="ECO:0000313" key="2">
    <source>
        <dbReference type="Proteomes" id="UP001260773"/>
    </source>
</evidence>
<dbReference type="Proteomes" id="UP001260773">
    <property type="component" value="Unassembled WGS sequence"/>
</dbReference>
<dbReference type="AlphaFoldDB" id="A0AAW8RT70"/>
<name>A0AAW8RT70_ENTAV</name>